<evidence type="ECO:0000313" key="2">
    <source>
        <dbReference type="EnsemblPlants" id="LPERR02G07090.1"/>
    </source>
</evidence>
<dbReference type="AlphaFoldDB" id="A0A0D9VDL9"/>
<reference evidence="2" key="3">
    <citation type="submission" date="2015-04" db="UniProtKB">
        <authorList>
            <consortium name="EnsemblPlants"/>
        </authorList>
    </citation>
    <scope>IDENTIFICATION</scope>
</reference>
<feature type="transmembrane region" description="Helical" evidence="1">
    <location>
        <begin position="72"/>
        <end position="92"/>
    </location>
</feature>
<dbReference type="HOGENOM" id="CLU_2402840_0_0_1"/>
<organism evidence="2 3">
    <name type="scientific">Leersia perrieri</name>
    <dbReference type="NCBI Taxonomy" id="77586"/>
    <lineage>
        <taxon>Eukaryota</taxon>
        <taxon>Viridiplantae</taxon>
        <taxon>Streptophyta</taxon>
        <taxon>Embryophyta</taxon>
        <taxon>Tracheophyta</taxon>
        <taxon>Spermatophyta</taxon>
        <taxon>Magnoliopsida</taxon>
        <taxon>Liliopsida</taxon>
        <taxon>Poales</taxon>
        <taxon>Poaceae</taxon>
        <taxon>BOP clade</taxon>
        <taxon>Oryzoideae</taxon>
        <taxon>Oryzeae</taxon>
        <taxon>Oryzinae</taxon>
        <taxon>Leersia</taxon>
    </lineage>
</organism>
<keyword evidence="3" id="KW-1185">Reference proteome</keyword>
<dbReference type="Pfam" id="PF06376">
    <property type="entry name" value="AGP"/>
    <property type="match status" value="1"/>
</dbReference>
<evidence type="ECO:0000256" key="1">
    <source>
        <dbReference type="SAM" id="Phobius"/>
    </source>
</evidence>
<name>A0A0D9VDL9_9ORYZ</name>
<keyword evidence="1" id="KW-1133">Transmembrane helix</keyword>
<sequence length="93" mass="9868">MDRVVAGRSMPAPATRASFLASAASFLTFFPRQRTALRTVPHVSMAAAGYSMAGAGGEEKAAARRRGIDRQAVDRGIAYVLMVVALVTTYALH</sequence>
<dbReference type="InterPro" id="IPR009424">
    <property type="entry name" value="AGP16/20/22/41"/>
</dbReference>
<keyword evidence="1" id="KW-0472">Membrane</keyword>
<dbReference type="Proteomes" id="UP000032180">
    <property type="component" value="Chromosome 2"/>
</dbReference>
<reference evidence="2 3" key="1">
    <citation type="submission" date="2012-08" db="EMBL/GenBank/DDBJ databases">
        <title>Oryza genome evolution.</title>
        <authorList>
            <person name="Wing R.A."/>
        </authorList>
    </citation>
    <scope>NUCLEOTIDE SEQUENCE</scope>
</reference>
<proteinExistence type="predicted"/>
<reference evidence="3" key="2">
    <citation type="submission" date="2013-12" db="EMBL/GenBank/DDBJ databases">
        <authorList>
            <person name="Yu Y."/>
            <person name="Lee S."/>
            <person name="de Baynast K."/>
            <person name="Wissotski M."/>
            <person name="Liu L."/>
            <person name="Talag J."/>
            <person name="Goicoechea J."/>
            <person name="Angelova A."/>
            <person name="Jetty R."/>
            <person name="Kudrna D."/>
            <person name="Golser W."/>
            <person name="Rivera L."/>
            <person name="Zhang J."/>
            <person name="Wing R."/>
        </authorList>
    </citation>
    <scope>NUCLEOTIDE SEQUENCE</scope>
</reference>
<dbReference type="EnsemblPlants" id="LPERR02G07090.1">
    <property type="protein sequence ID" value="LPERR02G07090.1"/>
    <property type="gene ID" value="LPERR02G07090"/>
</dbReference>
<protein>
    <submittedName>
        <fullName evidence="2">Uncharacterized protein</fullName>
    </submittedName>
</protein>
<accession>A0A0D9VDL9</accession>
<dbReference type="Gramene" id="LPERR02G07090.1">
    <property type="protein sequence ID" value="LPERR02G07090.1"/>
    <property type="gene ID" value="LPERR02G07090"/>
</dbReference>
<evidence type="ECO:0000313" key="3">
    <source>
        <dbReference type="Proteomes" id="UP000032180"/>
    </source>
</evidence>
<keyword evidence="1" id="KW-0812">Transmembrane</keyword>